<evidence type="ECO:0000313" key="2">
    <source>
        <dbReference type="Proteomes" id="UP000319716"/>
    </source>
</evidence>
<dbReference type="InterPro" id="IPR036412">
    <property type="entry name" value="HAD-like_sf"/>
</dbReference>
<dbReference type="PANTHER" id="PTHR43434:SF13">
    <property type="entry name" value="PHOSPHOGLYCOLATE PHOSPHATASE"/>
    <property type="match status" value="1"/>
</dbReference>
<organism evidence="1 2">
    <name type="scientific">Sporolactobacillus inulinus</name>
    <dbReference type="NCBI Taxonomy" id="2078"/>
    <lineage>
        <taxon>Bacteria</taxon>
        <taxon>Bacillati</taxon>
        <taxon>Bacillota</taxon>
        <taxon>Bacilli</taxon>
        <taxon>Bacillales</taxon>
        <taxon>Sporolactobacillaceae</taxon>
        <taxon>Sporolactobacillus</taxon>
    </lineage>
</organism>
<dbReference type="InterPro" id="IPR023214">
    <property type="entry name" value="HAD_sf"/>
</dbReference>
<keyword evidence="1" id="KW-0378">Hydrolase</keyword>
<dbReference type="SUPFAM" id="SSF56784">
    <property type="entry name" value="HAD-like"/>
    <property type="match status" value="1"/>
</dbReference>
<name>A0A4Y1ZGP0_9BACL</name>
<sequence length="209" mass="24246">MLKAILFDFDGTLADSREAFLTAYNKLAQRHGFERMTHPLFEQLRARSMRERCKALHVPFHKIPFLIGEISRYYQESMMEIPLMKGAREMVQELREAGYRLAILSSNEEKNIRFFLKIHGLDGFSTIMCSRKLFAKDRLMNSYLKRQKLKPDQVVYIGDEARDVLAGQKSGIRVVWAAWGFDGAENVRKARPDFIAERPSDVLQLVSEL</sequence>
<dbReference type="SFLD" id="SFLDS00003">
    <property type="entry name" value="Haloacid_Dehalogenase"/>
    <property type="match status" value="1"/>
</dbReference>
<reference evidence="1 2" key="1">
    <citation type="submission" date="2017-11" db="EMBL/GenBank/DDBJ databases">
        <title>Draft Genome Sequence of Sporolactobacillus inulinus NBRC 111894 Isolated from Koso, a Japanese Sugar-Vegetable Fermented Beverage.</title>
        <authorList>
            <person name="Chiou T.Y."/>
            <person name="Oshima K."/>
            <person name="Suda W."/>
            <person name="Hattori M."/>
            <person name="Takahashi T."/>
        </authorList>
    </citation>
    <scope>NUCLEOTIDE SEQUENCE [LARGE SCALE GENOMIC DNA]</scope>
    <source>
        <strain evidence="1 2">NBRC111894</strain>
    </source>
</reference>
<dbReference type="Gene3D" id="3.40.50.1000">
    <property type="entry name" value="HAD superfamily/HAD-like"/>
    <property type="match status" value="1"/>
</dbReference>
<accession>A0A4Y1ZGP0</accession>
<gene>
    <name evidence="1" type="ORF">NBRC111894_3829</name>
</gene>
<dbReference type="EC" id="3.1.3.18" evidence="1"/>
<proteinExistence type="predicted"/>
<dbReference type="EMBL" id="BEXB01000044">
    <property type="protein sequence ID" value="GAY78275.1"/>
    <property type="molecule type" value="Genomic_DNA"/>
</dbReference>
<dbReference type="RefSeq" id="WP_141305941.1">
    <property type="nucleotide sequence ID" value="NZ_BEXB01000044.1"/>
</dbReference>
<dbReference type="PANTHER" id="PTHR43434">
    <property type="entry name" value="PHOSPHOGLYCOLATE PHOSPHATASE"/>
    <property type="match status" value="1"/>
</dbReference>
<dbReference type="Pfam" id="PF13419">
    <property type="entry name" value="HAD_2"/>
    <property type="match status" value="1"/>
</dbReference>
<dbReference type="InterPro" id="IPR023198">
    <property type="entry name" value="PGP-like_dom2"/>
</dbReference>
<dbReference type="Gene3D" id="1.10.150.240">
    <property type="entry name" value="Putative phosphatase, domain 2"/>
    <property type="match status" value="1"/>
</dbReference>
<dbReference type="GO" id="GO:0008967">
    <property type="term" value="F:phosphoglycolate phosphatase activity"/>
    <property type="evidence" value="ECO:0007669"/>
    <property type="project" value="UniProtKB-EC"/>
</dbReference>
<dbReference type="GO" id="GO:0005829">
    <property type="term" value="C:cytosol"/>
    <property type="evidence" value="ECO:0007669"/>
    <property type="project" value="TreeGrafter"/>
</dbReference>
<dbReference type="AlphaFoldDB" id="A0A4Y1ZGP0"/>
<dbReference type="Proteomes" id="UP000319716">
    <property type="component" value="Unassembled WGS sequence"/>
</dbReference>
<dbReference type="NCBIfam" id="TIGR01549">
    <property type="entry name" value="HAD-SF-IA-v1"/>
    <property type="match status" value="1"/>
</dbReference>
<dbReference type="PRINTS" id="PR00413">
    <property type="entry name" value="HADHALOGNASE"/>
</dbReference>
<protein>
    <submittedName>
        <fullName evidence="1">Phosphoglycolate phosphatase</fullName>
        <ecNumber evidence="1">3.1.3.18</ecNumber>
    </submittedName>
</protein>
<dbReference type="InterPro" id="IPR050155">
    <property type="entry name" value="HAD-like_hydrolase_sf"/>
</dbReference>
<evidence type="ECO:0000313" key="1">
    <source>
        <dbReference type="EMBL" id="GAY78275.1"/>
    </source>
</evidence>
<dbReference type="InterPro" id="IPR041492">
    <property type="entry name" value="HAD_2"/>
</dbReference>
<dbReference type="SFLD" id="SFLDG01129">
    <property type="entry name" value="C1.5:_HAD__Beta-PGM__Phosphata"/>
    <property type="match status" value="1"/>
</dbReference>
<comment type="caution">
    <text evidence="1">The sequence shown here is derived from an EMBL/GenBank/DDBJ whole genome shotgun (WGS) entry which is preliminary data.</text>
</comment>
<dbReference type="GO" id="GO:0006281">
    <property type="term" value="P:DNA repair"/>
    <property type="evidence" value="ECO:0007669"/>
    <property type="project" value="TreeGrafter"/>
</dbReference>
<dbReference type="InterPro" id="IPR006439">
    <property type="entry name" value="HAD-SF_hydro_IA"/>
</dbReference>